<feature type="transmembrane region" description="Helical" evidence="8">
    <location>
        <begin position="237"/>
        <end position="256"/>
    </location>
</feature>
<evidence type="ECO:0000256" key="6">
    <source>
        <dbReference type="ARBA" id="ARBA00022989"/>
    </source>
</evidence>
<reference evidence="11 12" key="1">
    <citation type="journal article" date="2017" name="Nature">
        <title>Atmospheric trace gases support primary production in Antarctic desert surface soil.</title>
        <authorList>
            <person name="Ji M."/>
            <person name="Greening C."/>
            <person name="Vanwonterghem I."/>
            <person name="Carere C.R."/>
            <person name="Bay S.K."/>
            <person name="Steen J.A."/>
            <person name="Montgomery K."/>
            <person name="Lines T."/>
            <person name="Beardall J."/>
            <person name="van Dorst J."/>
            <person name="Snape I."/>
            <person name="Stott M.B."/>
            <person name="Hugenholtz P."/>
            <person name="Ferrari B.C."/>
        </authorList>
    </citation>
    <scope>NUCLEOTIDE SEQUENCE [LARGE SCALE GENOMIC DNA]</scope>
    <source>
        <strain evidence="11">RRmetagenome_bin12</strain>
    </source>
</reference>
<keyword evidence="6 8" id="KW-1133">Transmembrane helix</keyword>
<keyword evidence="7 8" id="KW-0472">Membrane</keyword>
<evidence type="ECO:0000256" key="5">
    <source>
        <dbReference type="ARBA" id="ARBA00022692"/>
    </source>
</evidence>
<evidence type="ECO:0000313" key="10">
    <source>
        <dbReference type="EMBL" id="MBJ7594572.1"/>
    </source>
</evidence>
<dbReference type="RefSeq" id="WP_337310888.1">
    <property type="nucleotide sequence ID" value="NZ_JAEKNS010000074.1"/>
</dbReference>
<sequence length="394" mass="41790">MFNKLGRMRRTLSRAEWIRLGLCYAAVLALHVVGFGVLLLLSGPRYDAKVFGVGIGLTAYGFGLRHAFDADHISAIDNTTRKLIADGKRPVAVGFFFSLGHSTIVVALTAIIAVAAGAVATQVSTSGSALHSVGGLIGTGVSGFFLYAIAAINLVILVGIVRIFRQMRRGEFDEPTLEKRLLERGLMNRLLGPIARSIRSSWQMYPVGLLFGLGFDTATEVGLLAIGGGAAASGLPWYAIMCLPILFTAGMSLMDTADGAFMNVAYGWAFSKPVRKVFYNLTITGLSVAVALMVGTVELLSILGQTLNLQGGAWGFLSSINLNTVGFIIVGMFVITWLGALAVWRFARIEERWALTPAAAEPEQPPVLTLPGGISLSLPVDSDPAEPRSASSVG</sequence>
<evidence type="ECO:0000256" key="3">
    <source>
        <dbReference type="ARBA" id="ARBA00022448"/>
    </source>
</evidence>
<evidence type="ECO:0000256" key="4">
    <source>
        <dbReference type="ARBA" id="ARBA00022596"/>
    </source>
</evidence>
<gene>
    <name evidence="11" type="ORF">DLM65_14605</name>
    <name evidence="10" type="ORF">JF886_06850</name>
</gene>
<feature type="region of interest" description="Disordered" evidence="9">
    <location>
        <begin position="362"/>
        <end position="394"/>
    </location>
</feature>
<evidence type="ECO:0000256" key="7">
    <source>
        <dbReference type="ARBA" id="ARBA00023136"/>
    </source>
</evidence>
<keyword evidence="4" id="KW-0533">Nickel</keyword>
<organism evidence="11 12">
    <name type="scientific">Candidatus Aeolococcus gillhamiae</name>
    <dbReference type="NCBI Taxonomy" id="3127015"/>
    <lineage>
        <taxon>Bacteria</taxon>
        <taxon>Bacillati</taxon>
        <taxon>Candidatus Dormiibacterota</taxon>
        <taxon>Candidatus Dormibacteria</taxon>
        <taxon>Candidatus Aeolococcales</taxon>
        <taxon>Candidatus Aeolococcaceae</taxon>
        <taxon>Candidatus Aeolococcus</taxon>
    </lineage>
</organism>
<evidence type="ECO:0000256" key="2">
    <source>
        <dbReference type="ARBA" id="ARBA00010892"/>
    </source>
</evidence>
<name>A0A2W5YY74_9BACT</name>
<dbReference type="NCBIfam" id="TIGR00802">
    <property type="entry name" value="nico"/>
    <property type="match status" value="1"/>
</dbReference>
<dbReference type="AlphaFoldDB" id="A0A2W5YY74"/>
<feature type="transmembrane region" description="Helical" evidence="8">
    <location>
        <begin position="144"/>
        <end position="164"/>
    </location>
</feature>
<evidence type="ECO:0000256" key="8">
    <source>
        <dbReference type="RuleBase" id="RU362101"/>
    </source>
</evidence>
<dbReference type="Pfam" id="PF03824">
    <property type="entry name" value="NicO"/>
    <property type="match status" value="1"/>
</dbReference>
<comment type="similarity">
    <text evidence="2 8">Belongs to the NiCoT transporter (TC 2.A.52) family.</text>
</comment>
<dbReference type="GO" id="GO:0005886">
    <property type="term" value="C:plasma membrane"/>
    <property type="evidence" value="ECO:0007669"/>
    <property type="project" value="UniProtKB-SubCell"/>
</dbReference>
<dbReference type="PANTHER" id="PTHR31611">
    <property type="entry name" value="HIGH-AFFINITY NICKEL TRANSPORT PROTEIN NIC1"/>
    <property type="match status" value="1"/>
</dbReference>
<dbReference type="GO" id="GO:0012505">
    <property type="term" value="C:endomembrane system"/>
    <property type="evidence" value="ECO:0007669"/>
    <property type="project" value="UniProtKB-SubCell"/>
</dbReference>
<evidence type="ECO:0000313" key="12">
    <source>
        <dbReference type="Proteomes" id="UP000248724"/>
    </source>
</evidence>
<dbReference type="InterPro" id="IPR011541">
    <property type="entry name" value="Ni/Co_transpt_high_affinity"/>
</dbReference>
<accession>A0A2W5YY74</accession>
<feature type="transmembrane region" description="Helical" evidence="8">
    <location>
        <begin position="207"/>
        <end position="231"/>
    </location>
</feature>
<feature type="transmembrane region" description="Helical" evidence="8">
    <location>
        <begin position="277"/>
        <end position="304"/>
    </location>
</feature>
<evidence type="ECO:0000256" key="1">
    <source>
        <dbReference type="ARBA" id="ARBA00004127"/>
    </source>
</evidence>
<evidence type="ECO:0000256" key="9">
    <source>
        <dbReference type="SAM" id="MobiDB-lite"/>
    </source>
</evidence>
<feature type="transmembrane region" description="Helical" evidence="8">
    <location>
        <begin position="21"/>
        <end position="42"/>
    </location>
</feature>
<comment type="caution">
    <text evidence="11">The sequence shown here is derived from an EMBL/GenBank/DDBJ whole genome shotgun (WGS) entry which is preliminary data.</text>
</comment>
<evidence type="ECO:0000313" key="11">
    <source>
        <dbReference type="EMBL" id="PZR77872.1"/>
    </source>
</evidence>
<comment type="subcellular location">
    <subcellularLocation>
        <location evidence="8">Cell membrane</location>
        <topology evidence="8">Multi-pass membrane protein</topology>
    </subcellularLocation>
    <subcellularLocation>
        <location evidence="1">Endomembrane system</location>
        <topology evidence="1">Multi-pass membrane protein</topology>
    </subcellularLocation>
</comment>
<dbReference type="InterPro" id="IPR004688">
    <property type="entry name" value="Ni/Co_transpt"/>
</dbReference>
<reference evidence="11" key="2">
    <citation type="submission" date="2018-05" db="EMBL/GenBank/DDBJ databases">
        <authorList>
            <person name="Ferrari B."/>
        </authorList>
    </citation>
    <scope>NUCLEOTIDE SEQUENCE</scope>
    <source>
        <strain evidence="11">RRmetagenome_bin12</strain>
    </source>
</reference>
<dbReference type="Proteomes" id="UP000606991">
    <property type="component" value="Unassembled WGS sequence"/>
</dbReference>
<accession>A0A934JZQ4</accession>
<keyword evidence="3 8" id="KW-0813">Transport</keyword>
<feature type="transmembrane region" description="Helical" evidence="8">
    <location>
        <begin position="324"/>
        <end position="344"/>
    </location>
</feature>
<feature type="transmembrane region" description="Helical" evidence="8">
    <location>
        <begin position="91"/>
        <end position="124"/>
    </location>
</feature>
<keyword evidence="5 8" id="KW-0812">Transmembrane</keyword>
<dbReference type="PANTHER" id="PTHR31611:SF0">
    <property type="entry name" value="HIGH-AFFINITY NICKEL TRANSPORT PROTEIN NIC1"/>
    <property type="match status" value="1"/>
</dbReference>
<feature type="transmembrane region" description="Helical" evidence="8">
    <location>
        <begin position="48"/>
        <end position="68"/>
    </location>
</feature>
<dbReference type="Proteomes" id="UP000248724">
    <property type="component" value="Unassembled WGS sequence"/>
</dbReference>
<dbReference type="GO" id="GO:0015099">
    <property type="term" value="F:nickel cation transmembrane transporter activity"/>
    <property type="evidence" value="ECO:0007669"/>
    <property type="project" value="UniProtKB-UniRule"/>
</dbReference>
<proteinExistence type="inferred from homology"/>
<reference evidence="10 13" key="3">
    <citation type="submission" date="2020-10" db="EMBL/GenBank/DDBJ databases">
        <title>Ca. Dormibacterota MAGs.</title>
        <authorList>
            <person name="Montgomery K."/>
        </authorList>
    </citation>
    <scope>NUCLEOTIDE SEQUENCE [LARGE SCALE GENOMIC DNA]</scope>
    <source>
        <strain evidence="10">SC8812_S17_18</strain>
    </source>
</reference>
<evidence type="ECO:0000313" key="13">
    <source>
        <dbReference type="Proteomes" id="UP000606991"/>
    </source>
</evidence>
<protein>
    <recommendedName>
        <fullName evidence="8">Nickel/cobalt efflux system</fullName>
    </recommendedName>
</protein>
<dbReference type="EMBL" id="JAEKNS010000074">
    <property type="protein sequence ID" value="MBJ7594572.1"/>
    <property type="molecule type" value="Genomic_DNA"/>
</dbReference>
<dbReference type="EMBL" id="QHBU01000280">
    <property type="protein sequence ID" value="PZR77872.1"/>
    <property type="molecule type" value="Genomic_DNA"/>
</dbReference>